<dbReference type="InterPro" id="IPR001926">
    <property type="entry name" value="TrpB-like_PALP"/>
</dbReference>
<dbReference type="PANTHER" id="PTHR43050:SF1">
    <property type="entry name" value="SERINE RACEMASE"/>
    <property type="match status" value="1"/>
</dbReference>
<evidence type="ECO:0000256" key="4">
    <source>
        <dbReference type="ARBA" id="ARBA00001946"/>
    </source>
</evidence>
<dbReference type="AlphaFoldDB" id="A0AAW9RMZ6"/>
<dbReference type="RefSeq" id="WP_354696788.1">
    <property type="nucleotide sequence ID" value="NZ_JAZHOG010000014.1"/>
</dbReference>
<dbReference type="EMBL" id="JAZHOG010000014">
    <property type="protein sequence ID" value="MEJ8569463.1"/>
    <property type="molecule type" value="Genomic_DNA"/>
</dbReference>
<accession>A0AAW9RMZ6</accession>
<dbReference type="GO" id="GO:0003941">
    <property type="term" value="F:L-serine ammonia-lyase activity"/>
    <property type="evidence" value="ECO:0007669"/>
    <property type="project" value="TreeGrafter"/>
</dbReference>
<dbReference type="GO" id="GO:0000287">
    <property type="term" value="F:magnesium ion binding"/>
    <property type="evidence" value="ECO:0007669"/>
    <property type="project" value="TreeGrafter"/>
</dbReference>
<evidence type="ECO:0000256" key="5">
    <source>
        <dbReference type="ARBA" id="ARBA00010869"/>
    </source>
</evidence>
<dbReference type="FunFam" id="3.40.50.1100:FF:000005">
    <property type="entry name" value="Threonine dehydratase catabolic"/>
    <property type="match status" value="1"/>
</dbReference>
<dbReference type="GO" id="GO:0030170">
    <property type="term" value="F:pyridoxal phosphate binding"/>
    <property type="evidence" value="ECO:0007669"/>
    <property type="project" value="InterPro"/>
</dbReference>
<keyword evidence="7" id="KW-0663">Pyridoxal phosphate</keyword>
<evidence type="ECO:0000256" key="2">
    <source>
        <dbReference type="ARBA" id="ARBA00001933"/>
    </source>
</evidence>
<comment type="cofactor">
    <cofactor evidence="3">
        <name>Mn(2+)</name>
        <dbReference type="ChEBI" id="CHEBI:29035"/>
    </cofactor>
</comment>
<evidence type="ECO:0000256" key="6">
    <source>
        <dbReference type="ARBA" id="ARBA00022842"/>
    </source>
</evidence>
<organism evidence="10 11">
    <name type="scientific">Elongatibacter sediminis</name>
    <dbReference type="NCBI Taxonomy" id="3119006"/>
    <lineage>
        <taxon>Bacteria</taxon>
        <taxon>Pseudomonadati</taxon>
        <taxon>Pseudomonadota</taxon>
        <taxon>Gammaproteobacteria</taxon>
        <taxon>Chromatiales</taxon>
        <taxon>Wenzhouxiangellaceae</taxon>
        <taxon>Elongatibacter</taxon>
    </lineage>
</organism>
<comment type="similarity">
    <text evidence="5">Belongs to the serine/threonine dehydratase family.</text>
</comment>
<comment type="cofactor">
    <cofactor evidence="1">
        <name>Ca(2+)</name>
        <dbReference type="ChEBI" id="CHEBI:29108"/>
    </cofactor>
</comment>
<keyword evidence="6" id="KW-0460">Magnesium</keyword>
<sequence length="334" mass="35285">MPQSKDSGDLPDFADVQLAAARIRDRVRETPVIHEPELDDAFGCQLFFKCENLQRTGAFKFRGASHALARLAEDGITGDVATHSSGNHGAALALAARLEGRCAHVVMPENASRVKIEAVRRYGGEIHFCAPTQAAREEGLASRVESGAIAVPPYDHPDIIAGQGTACLELLQRIPDLDSVLAPIGGGGLISGTALVARERGLTVFGAEPAGADDTARSLELGRRVASSQPDTIADGLRALVGVRNFTLIQRHVKQVITVSENEIREAMAVAWRHLRLLIEPSSAVVIAALRSSADTFAGRRVGVILSGANISPADWLALTANPAGSHEAHDAAT</sequence>
<protein>
    <submittedName>
        <fullName evidence="10">Threonine/serine dehydratase</fullName>
    </submittedName>
</protein>
<dbReference type="Proteomes" id="UP001359886">
    <property type="component" value="Unassembled WGS sequence"/>
</dbReference>
<dbReference type="GO" id="GO:0070179">
    <property type="term" value="P:D-serine biosynthetic process"/>
    <property type="evidence" value="ECO:0007669"/>
    <property type="project" value="TreeGrafter"/>
</dbReference>
<evidence type="ECO:0000313" key="10">
    <source>
        <dbReference type="EMBL" id="MEJ8569463.1"/>
    </source>
</evidence>
<dbReference type="GO" id="GO:0018114">
    <property type="term" value="F:threonine racemase activity"/>
    <property type="evidence" value="ECO:0007669"/>
    <property type="project" value="TreeGrafter"/>
</dbReference>
<dbReference type="GO" id="GO:0030378">
    <property type="term" value="F:serine racemase activity"/>
    <property type="evidence" value="ECO:0007669"/>
    <property type="project" value="TreeGrafter"/>
</dbReference>
<dbReference type="GO" id="GO:0005524">
    <property type="term" value="F:ATP binding"/>
    <property type="evidence" value="ECO:0007669"/>
    <property type="project" value="TreeGrafter"/>
</dbReference>
<dbReference type="PANTHER" id="PTHR43050">
    <property type="entry name" value="SERINE / THREONINE RACEMASE FAMILY MEMBER"/>
    <property type="match status" value="1"/>
</dbReference>
<evidence type="ECO:0000256" key="3">
    <source>
        <dbReference type="ARBA" id="ARBA00001936"/>
    </source>
</evidence>
<dbReference type="SUPFAM" id="SSF53686">
    <property type="entry name" value="Tryptophan synthase beta subunit-like PLP-dependent enzymes"/>
    <property type="match status" value="1"/>
</dbReference>
<evidence type="ECO:0000256" key="7">
    <source>
        <dbReference type="ARBA" id="ARBA00022898"/>
    </source>
</evidence>
<proteinExistence type="inferred from homology"/>
<feature type="domain" description="Tryptophan synthase beta chain-like PALP" evidence="9">
    <location>
        <begin position="24"/>
        <end position="308"/>
    </location>
</feature>
<comment type="caution">
    <text evidence="10">The sequence shown here is derived from an EMBL/GenBank/DDBJ whole genome shotgun (WGS) entry which is preliminary data.</text>
</comment>
<reference evidence="10 11" key="1">
    <citation type="submission" date="2024-02" db="EMBL/GenBank/DDBJ databases">
        <title>A novel Wenzhouxiangellaceae bacterium, isolated from coastal sediments.</title>
        <authorList>
            <person name="Du Z.-J."/>
            <person name="Ye Y.-Q."/>
            <person name="Zhang X.-Y."/>
        </authorList>
    </citation>
    <scope>NUCLEOTIDE SEQUENCE [LARGE SCALE GENOMIC DNA]</scope>
    <source>
        <strain evidence="10 11">CH-27</strain>
    </source>
</reference>
<dbReference type="Gene3D" id="3.40.50.1100">
    <property type="match status" value="2"/>
</dbReference>
<evidence type="ECO:0000256" key="8">
    <source>
        <dbReference type="ARBA" id="ARBA00023239"/>
    </source>
</evidence>
<dbReference type="InterPro" id="IPR036052">
    <property type="entry name" value="TrpB-like_PALP_sf"/>
</dbReference>
<keyword evidence="8" id="KW-0456">Lyase</keyword>
<comment type="cofactor">
    <cofactor evidence="2">
        <name>pyridoxal 5'-phosphate</name>
        <dbReference type="ChEBI" id="CHEBI:597326"/>
    </cofactor>
</comment>
<evidence type="ECO:0000313" key="11">
    <source>
        <dbReference type="Proteomes" id="UP001359886"/>
    </source>
</evidence>
<dbReference type="PROSITE" id="PS00165">
    <property type="entry name" value="DEHYDRATASE_SER_THR"/>
    <property type="match status" value="1"/>
</dbReference>
<keyword evidence="11" id="KW-1185">Reference proteome</keyword>
<dbReference type="CDD" id="cd01562">
    <property type="entry name" value="Thr-dehyd"/>
    <property type="match status" value="1"/>
</dbReference>
<name>A0AAW9RMZ6_9GAMM</name>
<gene>
    <name evidence="10" type="ORF">V3330_17685</name>
</gene>
<evidence type="ECO:0000256" key="1">
    <source>
        <dbReference type="ARBA" id="ARBA00001913"/>
    </source>
</evidence>
<evidence type="ECO:0000259" key="9">
    <source>
        <dbReference type="Pfam" id="PF00291"/>
    </source>
</evidence>
<dbReference type="Pfam" id="PF00291">
    <property type="entry name" value="PALP"/>
    <property type="match status" value="1"/>
</dbReference>
<dbReference type="InterPro" id="IPR000634">
    <property type="entry name" value="Ser/Thr_deHydtase_PyrdxlP-BS"/>
</dbReference>
<comment type="cofactor">
    <cofactor evidence="4">
        <name>Mg(2+)</name>
        <dbReference type="ChEBI" id="CHEBI:18420"/>
    </cofactor>
</comment>